<dbReference type="InterPro" id="IPR013083">
    <property type="entry name" value="Znf_RING/FYVE/PHD"/>
</dbReference>
<dbReference type="GO" id="GO:0016567">
    <property type="term" value="P:protein ubiquitination"/>
    <property type="evidence" value="ECO:0007669"/>
    <property type="project" value="UniProtKB-UniRule"/>
</dbReference>
<keyword evidence="7 13" id="KW-0863">Zinc-finger</keyword>
<evidence type="ECO:0000256" key="12">
    <source>
        <dbReference type="ARBA" id="ARBA00023242"/>
    </source>
</evidence>
<evidence type="ECO:0000256" key="11">
    <source>
        <dbReference type="ARBA" id="ARBA00023054"/>
    </source>
</evidence>
<feature type="compositionally biased region" description="Polar residues" evidence="16">
    <location>
        <begin position="142"/>
        <end position="155"/>
    </location>
</feature>
<feature type="coiled-coil region" evidence="15">
    <location>
        <begin position="512"/>
        <end position="539"/>
    </location>
</feature>
<comment type="pathway">
    <text evidence="3 14">Protein modification; protein ubiquitination.</text>
</comment>
<feature type="compositionally biased region" description="Low complexity" evidence="16">
    <location>
        <begin position="266"/>
        <end position="284"/>
    </location>
</feature>
<dbReference type="Proteomes" id="UP001149813">
    <property type="component" value="Unassembled WGS sequence"/>
</dbReference>
<keyword evidence="6 14" id="KW-0479">Metal-binding</keyword>
<dbReference type="AlphaFoldDB" id="A0A9W7XYG1"/>
<evidence type="ECO:0000256" key="14">
    <source>
        <dbReference type="RuleBase" id="RU365038"/>
    </source>
</evidence>
<dbReference type="InterPro" id="IPR018957">
    <property type="entry name" value="Znf_C3HC4_RING-type"/>
</dbReference>
<dbReference type="GO" id="GO:0005634">
    <property type="term" value="C:nucleus"/>
    <property type="evidence" value="ECO:0007669"/>
    <property type="project" value="UniProtKB-SubCell"/>
</dbReference>
<comment type="subcellular location">
    <subcellularLocation>
        <location evidence="2 14">Nucleus</location>
    </subcellularLocation>
</comment>
<dbReference type="GO" id="GO:0006325">
    <property type="term" value="P:chromatin organization"/>
    <property type="evidence" value="ECO:0007669"/>
    <property type="project" value="UniProtKB-KW"/>
</dbReference>
<comment type="caution">
    <text evidence="18">The sequence shown here is derived from an EMBL/GenBank/DDBJ whole genome shotgun (WGS) entry which is preliminary data.</text>
</comment>
<comment type="catalytic activity">
    <reaction evidence="1 14">
        <text>S-ubiquitinyl-[E2 ubiquitin-conjugating enzyme]-L-cysteine + [acceptor protein]-L-lysine = [E2 ubiquitin-conjugating enzyme]-L-cysteine + N(6)-ubiquitinyl-[acceptor protein]-L-lysine.</text>
        <dbReference type="EC" id="2.3.2.27"/>
    </reaction>
</comment>
<evidence type="ECO:0000256" key="7">
    <source>
        <dbReference type="ARBA" id="ARBA00022771"/>
    </source>
</evidence>
<accession>A0A9W7XYG1</accession>
<evidence type="ECO:0000256" key="4">
    <source>
        <dbReference type="ARBA" id="ARBA00005555"/>
    </source>
</evidence>
<evidence type="ECO:0000313" key="18">
    <source>
        <dbReference type="EMBL" id="KAJ1723359.1"/>
    </source>
</evidence>
<dbReference type="OrthoDB" id="10266039at2759"/>
<organism evidence="18 19">
    <name type="scientific">Coemansia erecta</name>
    <dbReference type="NCBI Taxonomy" id="147472"/>
    <lineage>
        <taxon>Eukaryota</taxon>
        <taxon>Fungi</taxon>
        <taxon>Fungi incertae sedis</taxon>
        <taxon>Zoopagomycota</taxon>
        <taxon>Kickxellomycotina</taxon>
        <taxon>Kickxellomycetes</taxon>
        <taxon>Kickxellales</taxon>
        <taxon>Kickxellaceae</taxon>
        <taxon>Coemansia</taxon>
    </lineage>
</organism>
<keyword evidence="9 14" id="KW-0862">Zinc</keyword>
<evidence type="ECO:0000256" key="8">
    <source>
        <dbReference type="ARBA" id="ARBA00022786"/>
    </source>
</evidence>
<name>A0A9W7XYG1_9FUNG</name>
<dbReference type="GO" id="GO:0008270">
    <property type="term" value="F:zinc ion binding"/>
    <property type="evidence" value="ECO:0007669"/>
    <property type="project" value="UniProtKB-KW"/>
</dbReference>
<dbReference type="Pfam" id="PF00097">
    <property type="entry name" value="zf-C3HC4"/>
    <property type="match status" value="1"/>
</dbReference>
<dbReference type="InterPro" id="IPR013956">
    <property type="entry name" value="E3_ubiquit_lig_Bre1"/>
</dbReference>
<feature type="coiled-coil region" evidence="15">
    <location>
        <begin position="206"/>
        <end position="251"/>
    </location>
</feature>
<feature type="region of interest" description="Disordered" evidence="16">
    <location>
        <begin position="140"/>
        <end position="171"/>
    </location>
</feature>
<feature type="compositionally biased region" description="Basic and acidic residues" evidence="16">
    <location>
        <begin position="1"/>
        <end position="15"/>
    </location>
</feature>
<dbReference type="InterPro" id="IPR001841">
    <property type="entry name" value="Znf_RING"/>
</dbReference>
<reference evidence="18" key="1">
    <citation type="submission" date="2022-07" db="EMBL/GenBank/DDBJ databases">
        <title>Phylogenomic reconstructions and comparative analyses of Kickxellomycotina fungi.</title>
        <authorList>
            <person name="Reynolds N.K."/>
            <person name="Stajich J.E."/>
            <person name="Barry K."/>
            <person name="Grigoriev I.V."/>
            <person name="Crous P."/>
            <person name="Smith M.E."/>
        </authorList>
    </citation>
    <scope>NUCLEOTIDE SEQUENCE</scope>
    <source>
        <strain evidence="18">NBRC 32514</strain>
    </source>
</reference>
<evidence type="ECO:0000256" key="1">
    <source>
        <dbReference type="ARBA" id="ARBA00000900"/>
    </source>
</evidence>
<gene>
    <name evidence="18" type="primary">BRE1</name>
    <name evidence="18" type="ORF">LPJ53_002307</name>
</gene>
<evidence type="ECO:0000256" key="10">
    <source>
        <dbReference type="ARBA" id="ARBA00022853"/>
    </source>
</evidence>
<evidence type="ECO:0000256" key="2">
    <source>
        <dbReference type="ARBA" id="ARBA00004123"/>
    </source>
</evidence>
<keyword evidence="19" id="KW-1185">Reference proteome</keyword>
<dbReference type="EC" id="2.3.2.27" evidence="14"/>
<evidence type="ECO:0000256" key="15">
    <source>
        <dbReference type="SAM" id="Coils"/>
    </source>
</evidence>
<keyword evidence="8 14" id="KW-0833">Ubl conjugation pathway</keyword>
<dbReference type="PANTHER" id="PTHR23163">
    <property type="entry name" value="RING FINGER PROTEIN-RELATED"/>
    <property type="match status" value="1"/>
</dbReference>
<evidence type="ECO:0000256" key="9">
    <source>
        <dbReference type="ARBA" id="ARBA00022833"/>
    </source>
</evidence>
<evidence type="ECO:0000256" key="3">
    <source>
        <dbReference type="ARBA" id="ARBA00004906"/>
    </source>
</evidence>
<feature type="coiled-coil region" evidence="15">
    <location>
        <begin position="329"/>
        <end position="458"/>
    </location>
</feature>
<evidence type="ECO:0000256" key="16">
    <source>
        <dbReference type="SAM" id="MobiDB-lite"/>
    </source>
</evidence>
<keyword evidence="11 14" id="KW-0175">Coiled coil</keyword>
<feature type="domain" description="RING-type" evidence="17">
    <location>
        <begin position="832"/>
        <end position="871"/>
    </location>
</feature>
<dbReference type="PROSITE" id="PS00518">
    <property type="entry name" value="ZF_RING_1"/>
    <property type="match status" value="1"/>
</dbReference>
<dbReference type="EMBL" id="JANBOJ010000070">
    <property type="protein sequence ID" value="KAJ1723359.1"/>
    <property type="molecule type" value="Genomic_DNA"/>
</dbReference>
<sequence>MTERKRRSDDGREMDSEQQPPSLTKKRNTAKDEDFQTATAEFDQNAAMLDLESIREFQKEAIWRQMQEYKRDASRAQRQTREFERRQSLWVDQISSVCSLWEKAVDDLDAIVNSGEDNDAAAEPKVPESQKTWLDILMPITGSHSDSRNSASANSLDEAERESTGSARQSLERFNTSVKRVLRQLTAKSSGQPVDWAAAVDRLTRARQSQSELDQLRSKSELLSRQLAEERDLLEQREGELRRALKRLDRSICPTARRTVEDVKAEGSPAKSGAAPGSSSPANNEDAESAAPKTPAEGQERRALGNANGITSSSSAANLQAQQDKADYKILAERRLSELEAKMQESTQLIAQLDALKLQIASVPDHIVAETALYKQALSSRDFYNLQAQRLQVEVERLFNEIAGLKSSRTEFEEGILTETTAQRQSLEAEMQRLQNDLARVRHHRDQIQRELEERRAQDGVEDQKSSELKLLSDVRRERMNALISENKRLLAYVSVLKGDRAAFETYTDDELSKTTAVADELRAKLEQVVRREKKLSGQLEALTVSGVSDEARVASPAQASPDSEGTLRLVSDMQGLRQEIEALQTRVRKYEEILGCVCVDDKGQAIEASGASKDDELVSKQQRIDALTLERDGLVRTSEMMERELQTICDSFAKLEEQNTSKVWDLSAKEQAIARVVAEKSKYEEKFIGLNKDREAQRMANQALRHQNGKQLEHIKAIEERDRMLGQQVALAGNEAQQATAAWQTTQTRLEEAQHRIAELEEQGRALEERARVAAAALGERTESLALMEHEKKRAQEALELANRRMREAEKVTDHTGLAKLCADYKALLKCPTCQTNFKSHALMRCMHVFCKQCIDSRIETRQRKCPSCSEPFGAKDVRQIYL</sequence>
<dbReference type="GO" id="GO:0033503">
    <property type="term" value="C:HULC complex"/>
    <property type="evidence" value="ECO:0007669"/>
    <property type="project" value="TreeGrafter"/>
</dbReference>
<keyword evidence="12 14" id="KW-0539">Nucleus</keyword>
<dbReference type="PROSITE" id="PS50089">
    <property type="entry name" value="ZF_RING_2"/>
    <property type="match status" value="1"/>
</dbReference>
<feature type="region of interest" description="Disordered" evidence="16">
    <location>
        <begin position="1"/>
        <end position="35"/>
    </location>
</feature>
<dbReference type="CDD" id="cd16499">
    <property type="entry name" value="RING-HC_Bre1-like"/>
    <property type="match status" value="1"/>
</dbReference>
<dbReference type="Gene3D" id="3.30.40.10">
    <property type="entry name" value="Zinc/RING finger domain, C3HC4 (zinc finger)"/>
    <property type="match status" value="1"/>
</dbReference>
<evidence type="ECO:0000313" key="19">
    <source>
        <dbReference type="Proteomes" id="UP001149813"/>
    </source>
</evidence>
<evidence type="ECO:0000259" key="17">
    <source>
        <dbReference type="PROSITE" id="PS50089"/>
    </source>
</evidence>
<keyword evidence="10 14" id="KW-0156">Chromatin regulator</keyword>
<dbReference type="PANTHER" id="PTHR23163:SF0">
    <property type="entry name" value="E3 UBIQUITIN-PROTEIN LIGASE BRE1"/>
    <property type="match status" value="1"/>
</dbReference>
<dbReference type="GO" id="GO:0061630">
    <property type="term" value="F:ubiquitin protein ligase activity"/>
    <property type="evidence" value="ECO:0007669"/>
    <property type="project" value="UniProtKB-EC"/>
</dbReference>
<evidence type="ECO:0000256" key="6">
    <source>
        <dbReference type="ARBA" id="ARBA00022723"/>
    </source>
</evidence>
<keyword evidence="5 14" id="KW-0808">Transferase</keyword>
<comment type="similarity">
    <text evidence="4 14">Belongs to the BRE1 family.</text>
</comment>
<dbReference type="InterPro" id="IPR017907">
    <property type="entry name" value="Znf_RING_CS"/>
</dbReference>
<keyword evidence="18" id="KW-0012">Acyltransferase</keyword>
<evidence type="ECO:0000256" key="13">
    <source>
        <dbReference type="PROSITE-ProRule" id="PRU00175"/>
    </source>
</evidence>
<protein>
    <recommendedName>
        <fullName evidence="14">E3 ubiquitin protein ligase</fullName>
        <ecNumber evidence="14">2.3.2.27</ecNumber>
    </recommendedName>
</protein>
<proteinExistence type="inferred from homology"/>
<dbReference type="Pfam" id="PF08647">
    <property type="entry name" value="BRE1"/>
    <property type="match status" value="1"/>
</dbReference>
<evidence type="ECO:0000256" key="5">
    <source>
        <dbReference type="ARBA" id="ARBA00022679"/>
    </source>
</evidence>
<feature type="region of interest" description="Disordered" evidence="16">
    <location>
        <begin position="259"/>
        <end position="300"/>
    </location>
</feature>
<feature type="coiled-coil region" evidence="15">
    <location>
        <begin position="744"/>
        <end position="813"/>
    </location>
</feature>
<dbReference type="SUPFAM" id="SSF57850">
    <property type="entry name" value="RING/U-box"/>
    <property type="match status" value="1"/>
</dbReference>